<evidence type="ECO:0000256" key="1">
    <source>
        <dbReference type="SAM" id="Phobius"/>
    </source>
</evidence>
<evidence type="ECO:0000313" key="3">
    <source>
        <dbReference type="Proteomes" id="UP000887127"/>
    </source>
</evidence>
<name>A0AAV3WVR4_9LACT</name>
<keyword evidence="1" id="KW-1133">Transmembrane helix</keyword>
<gene>
    <name evidence="2" type="ORF">M132T_12320</name>
</gene>
<proteinExistence type="predicted"/>
<protein>
    <submittedName>
        <fullName evidence="2">Uncharacterized protein</fullName>
    </submittedName>
</protein>
<sequence length="158" mass="17499">MEETILKNKLPLKKIILILSLSFVSFFGLYVFLSIYQANNISVVPIDDVNNINVDASPEILSSKTIISGEIEVDSFEEITHINKEKVDTVLYIVIHKQPSLSGQNAFSFTLDDVPDIESIDKISIVSGDVYTGEGSEQGYSLGDLADLTEQKIIWGKD</sequence>
<organism evidence="2 3">
    <name type="scientific">Marinilactibacillus psychrotolerans</name>
    <dbReference type="NCBI Taxonomy" id="191770"/>
    <lineage>
        <taxon>Bacteria</taxon>
        <taxon>Bacillati</taxon>
        <taxon>Bacillota</taxon>
        <taxon>Bacilli</taxon>
        <taxon>Lactobacillales</taxon>
        <taxon>Carnobacteriaceae</taxon>
        <taxon>Marinilactibacillus</taxon>
    </lineage>
</organism>
<keyword evidence="1" id="KW-0812">Transmembrane</keyword>
<comment type="caution">
    <text evidence="2">The sequence shown here is derived from an EMBL/GenBank/DDBJ whole genome shotgun (WGS) entry which is preliminary data.</text>
</comment>
<evidence type="ECO:0000313" key="2">
    <source>
        <dbReference type="EMBL" id="GEQ35724.1"/>
    </source>
</evidence>
<feature type="transmembrane region" description="Helical" evidence="1">
    <location>
        <begin position="15"/>
        <end position="36"/>
    </location>
</feature>
<accession>A0AAV3WVR4</accession>
<keyword evidence="1" id="KW-0472">Membrane</keyword>
<dbReference type="EMBL" id="BKBI01000008">
    <property type="protein sequence ID" value="GEQ35724.1"/>
    <property type="molecule type" value="Genomic_DNA"/>
</dbReference>
<dbReference type="Proteomes" id="UP000887127">
    <property type="component" value="Unassembled WGS sequence"/>
</dbReference>
<reference evidence="2" key="1">
    <citation type="submission" date="2019-08" db="EMBL/GenBank/DDBJ databases">
        <title>Marinilactibacillus psychrotolerans M13-2T whole genome sequencing project.</title>
        <authorList>
            <person name="Ishikawa M."/>
            <person name="Suzuki T."/>
            <person name="Matsutani M."/>
        </authorList>
    </citation>
    <scope>NUCLEOTIDE SEQUENCE</scope>
    <source>
        <strain evidence="2">M13-2T</strain>
    </source>
</reference>
<dbReference type="AlphaFoldDB" id="A0AAV3WVR4"/>